<gene>
    <name evidence="3" type="ORF">P9875_24880</name>
</gene>
<dbReference type="InterPro" id="IPR023210">
    <property type="entry name" value="NADP_OxRdtase_dom"/>
</dbReference>
<evidence type="ECO:0000313" key="3">
    <source>
        <dbReference type="EMBL" id="WFR78896.1"/>
    </source>
</evidence>
<keyword evidence="1" id="KW-0560">Oxidoreductase</keyword>
<dbReference type="NCBIfam" id="NF007695">
    <property type="entry name" value="PRK10376.1"/>
    <property type="match status" value="1"/>
</dbReference>
<proteinExistence type="predicted"/>
<dbReference type="PANTHER" id="PTHR43625:SF40">
    <property type="entry name" value="ALDO-KETO REDUCTASE YAKC [NADP(+)]"/>
    <property type="match status" value="1"/>
</dbReference>
<name>A0ABY8I1X5_9BURK</name>
<dbReference type="PANTHER" id="PTHR43625">
    <property type="entry name" value="AFLATOXIN B1 ALDEHYDE REDUCTASE"/>
    <property type="match status" value="1"/>
</dbReference>
<accession>A0ABY8I1X5</accession>
<dbReference type="Pfam" id="PF00248">
    <property type="entry name" value="Aldo_ket_red"/>
    <property type="match status" value="1"/>
</dbReference>
<dbReference type="InterPro" id="IPR036812">
    <property type="entry name" value="NAD(P)_OxRdtase_dom_sf"/>
</dbReference>
<organism evidence="3 4">
    <name type="scientific">Janthinobacterium rivuli</name>
    <dbReference type="NCBI Taxonomy" id="2751478"/>
    <lineage>
        <taxon>Bacteria</taxon>
        <taxon>Pseudomonadati</taxon>
        <taxon>Pseudomonadota</taxon>
        <taxon>Betaproteobacteria</taxon>
        <taxon>Burkholderiales</taxon>
        <taxon>Oxalobacteraceae</taxon>
        <taxon>Janthinobacterium</taxon>
    </lineage>
</organism>
<protein>
    <submittedName>
        <fullName evidence="3">Aldo/keto reductase family oxidoreductase</fullName>
    </submittedName>
</protein>
<evidence type="ECO:0000313" key="4">
    <source>
        <dbReference type="Proteomes" id="UP001219584"/>
    </source>
</evidence>
<dbReference type="CDD" id="cd19088">
    <property type="entry name" value="AKR_AKR13B1"/>
    <property type="match status" value="1"/>
</dbReference>
<reference evidence="3 4" key="1">
    <citation type="submission" date="2023-04" db="EMBL/GenBank/DDBJ databases">
        <title>Nanopore sequencing of Janthinobacterium from water.</title>
        <authorList>
            <person name="Ciuchcinski K."/>
            <person name="Rokowska A."/>
            <person name="Dziewit L."/>
        </authorList>
    </citation>
    <scope>NUCLEOTIDE SEQUENCE [LARGE SCALE GENOMIC DNA]</scope>
    <source>
        <strain evidence="3 4">DEMB2</strain>
    </source>
</reference>
<dbReference type="SUPFAM" id="SSF51430">
    <property type="entry name" value="NAD(P)-linked oxidoreductase"/>
    <property type="match status" value="1"/>
</dbReference>
<evidence type="ECO:0000259" key="2">
    <source>
        <dbReference type="Pfam" id="PF00248"/>
    </source>
</evidence>
<dbReference type="InterPro" id="IPR050791">
    <property type="entry name" value="Aldo-Keto_reductase"/>
</dbReference>
<dbReference type="Gene3D" id="3.20.20.100">
    <property type="entry name" value="NADP-dependent oxidoreductase domain"/>
    <property type="match status" value="1"/>
</dbReference>
<dbReference type="EMBL" id="CP121464">
    <property type="protein sequence ID" value="WFR78896.1"/>
    <property type="molecule type" value="Genomic_DNA"/>
</dbReference>
<dbReference type="RefSeq" id="WP_278316880.1">
    <property type="nucleotide sequence ID" value="NZ_CP121464.1"/>
</dbReference>
<feature type="domain" description="NADP-dependent oxidoreductase" evidence="2">
    <location>
        <begin position="22"/>
        <end position="288"/>
    </location>
</feature>
<evidence type="ECO:0000256" key="1">
    <source>
        <dbReference type="ARBA" id="ARBA00023002"/>
    </source>
</evidence>
<sequence length="291" mass="31175">MHTYSPARDQFTPAHCDIGFNRLGYGAMQLAGPHVWGPPKDRAAAVAVLREAIELGVNHIDTSDFYGPHVTNQIIREALHPYRDGLTIVTKIGFVRGADQSWLPAASPQQLHNAVHDNLRNLGLDVLDVVNLRAPGMAGPDGSSLAEPLDTLVQLQREGLVRHIGLSNVDAGQVAEAQRISPIVCVQNHYNLAHRADDALIDTLAAQGIAYVPFFPLGGFSPLQSDTLNQVAAAMQATPMQVALAWLLQRAPNMLVIPGTSSVAHLRENVAAGALTLDAQALEALRSLATK</sequence>
<keyword evidence="4" id="KW-1185">Reference proteome</keyword>
<dbReference type="Proteomes" id="UP001219584">
    <property type="component" value="Chromosome"/>
</dbReference>
<dbReference type="PRINTS" id="PR00069">
    <property type="entry name" value="ALDKETRDTASE"/>
</dbReference>
<dbReference type="InterPro" id="IPR020471">
    <property type="entry name" value="AKR"/>
</dbReference>